<dbReference type="PATRIC" id="fig|1150600.3.peg.3548"/>
<proteinExistence type="predicted"/>
<dbReference type="SUPFAM" id="SSF53335">
    <property type="entry name" value="S-adenosyl-L-methionine-dependent methyltransferases"/>
    <property type="match status" value="1"/>
</dbReference>
<dbReference type="CDD" id="cd02440">
    <property type="entry name" value="AdoMet_MTases"/>
    <property type="match status" value="1"/>
</dbReference>
<accession>R9GP01</accession>
<dbReference type="EMBL" id="AQPN01000122">
    <property type="protein sequence ID" value="EOR93250.1"/>
    <property type="molecule type" value="Genomic_DNA"/>
</dbReference>
<organism evidence="4 5">
    <name type="scientific">Arcticibacter svalbardensis MN12-7</name>
    <dbReference type="NCBI Taxonomy" id="1150600"/>
    <lineage>
        <taxon>Bacteria</taxon>
        <taxon>Pseudomonadati</taxon>
        <taxon>Bacteroidota</taxon>
        <taxon>Sphingobacteriia</taxon>
        <taxon>Sphingobacteriales</taxon>
        <taxon>Sphingobacteriaceae</taxon>
        <taxon>Arcticibacter</taxon>
    </lineage>
</organism>
<dbReference type="RefSeq" id="WP_016196807.1">
    <property type="nucleotide sequence ID" value="NZ_AQPN01000122.1"/>
</dbReference>
<gene>
    <name evidence="4" type="ORF">ADIARSV_3579</name>
</gene>
<evidence type="ECO:0000256" key="1">
    <source>
        <dbReference type="ARBA" id="ARBA00022603"/>
    </source>
</evidence>
<dbReference type="InterPro" id="IPR029063">
    <property type="entry name" value="SAM-dependent_MTases_sf"/>
</dbReference>
<evidence type="ECO:0000259" key="3">
    <source>
        <dbReference type="Pfam" id="PF13649"/>
    </source>
</evidence>
<evidence type="ECO:0000313" key="5">
    <source>
        <dbReference type="Proteomes" id="UP000014174"/>
    </source>
</evidence>
<dbReference type="Proteomes" id="UP000014174">
    <property type="component" value="Unassembled WGS sequence"/>
</dbReference>
<comment type="caution">
    <text evidence="4">The sequence shown here is derived from an EMBL/GenBank/DDBJ whole genome shotgun (WGS) entry which is preliminary data.</text>
</comment>
<keyword evidence="2 4" id="KW-0808">Transferase</keyword>
<protein>
    <submittedName>
        <fullName evidence="4">Methyltransferase</fullName>
    </submittedName>
</protein>
<dbReference type="GO" id="GO:0032259">
    <property type="term" value="P:methylation"/>
    <property type="evidence" value="ECO:0007669"/>
    <property type="project" value="UniProtKB-KW"/>
</dbReference>
<name>R9GP01_9SPHI</name>
<dbReference type="Gene3D" id="2.20.25.110">
    <property type="entry name" value="S-adenosyl-L-methionine-dependent methyltransferases"/>
    <property type="match status" value="1"/>
</dbReference>
<dbReference type="InterPro" id="IPR041698">
    <property type="entry name" value="Methyltransf_25"/>
</dbReference>
<dbReference type="eggNOG" id="COG0500">
    <property type="taxonomic scope" value="Bacteria"/>
</dbReference>
<dbReference type="Pfam" id="PF13649">
    <property type="entry name" value="Methyltransf_25"/>
    <property type="match status" value="1"/>
</dbReference>
<evidence type="ECO:0000313" key="4">
    <source>
        <dbReference type="EMBL" id="EOR93250.1"/>
    </source>
</evidence>
<dbReference type="PANTHER" id="PTHR43861">
    <property type="entry name" value="TRANS-ACONITATE 2-METHYLTRANSFERASE-RELATED"/>
    <property type="match status" value="1"/>
</dbReference>
<dbReference type="PANTHER" id="PTHR43861:SF1">
    <property type="entry name" value="TRANS-ACONITATE 2-METHYLTRANSFERASE"/>
    <property type="match status" value="1"/>
</dbReference>
<evidence type="ECO:0000256" key="2">
    <source>
        <dbReference type="ARBA" id="ARBA00022679"/>
    </source>
</evidence>
<feature type="domain" description="Methyltransferase" evidence="3">
    <location>
        <begin position="46"/>
        <end position="138"/>
    </location>
</feature>
<keyword evidence="1 4" id="KW-0489">Methyltransferase</keyword>
<dbReference type="GO" id="GO:0008168">
    <property type="term" value="F:methyltransferase activity"/>
    <property type="evidence" value="ECO:0007669"/>
    <property type="project" value="UniProtKB-KW"/>
</dbReference>
<dbReference type="Gene3D" id="3.40.50.150">
    <property type="entry name" value="Vaccinia Virus protein VP39"/>
    <property type="match status" value="1"/>
</dbReference>
<reference evidence="4 5" key="1">
    <citation type="journal article" date="2013" name="Genome Announc.">
        <title>Draft Genome Sequence of Arcticibacter svalbardensis Strain MN12-7T, a Member of the Family Sphingobacteriaceae Isolated from an Arctic Soil Sample.</title>
        <authorList>
            <person name="Shivaji S."/>
            <person name="Ara S."/>
            <person name="Prasad S."/>
            <person name="Manasa B.P."/>
            <person name="Begum Z."/>
            <person name="Singh A."/>
            <person name="Kumar Pinnaka A."/>
        </authorList>
    </citation>
    <scope>NUCLEOTIDE SEQUENCE [LARGE SCALE GENOMIC DNA]</scope>
    <source>
        <strain evidence="4 5">MN12-7</strain>
    </source>
</reference>
<dbReference type="AlphaFoldDB" id="R9GP01"/>
<dbReference type="STRING" id="1150600.ADIARSV_3579"/>
<dbReference type="OrthoDB" id="9811589at2"/>
<sequence>MPDKWYQSWFNSPYYHILYSQHNDSEAEFFIDNLCSKLHPDAIASILDIACGRGRHSIYLNKKGFDVTGIDLSQANIEFAKEYENEKLHFYEHDMRHLLYINYFNLALNLFTSFGYFDTEKDHVNALVSFRKSLKPNGLLVLDYFNSTRILSDLTDRETKTIDGIDFHITKRVKNSKIIKTIDFEDKGHAYHYTEEVVAFSCADFERLFKLSGFEIMNTYGDYALNEYNESTSTRLIFICRKADV</sequence>
<keyword evidence="5" id="KW-1185">Reference proteome</keyword>